<dbReference type="GO" id="GO:0008270">
    <property type="term" value="F:zinc ion binding"/>
    <property type="evidence" value="ECO:0007669"/>
    <property type="project" value="UniProtKB-KW"/>
</dbReference>
<protein>
    <submittedName>
        <fullName evidence="5">NHL repeat containing protein</fullName>
    </submittedName>
</protein>
<dbReference type="CDD" id="cd05819">
    <property type="entry name" value="NHL"/>
    <property type="match status" value="1"/>
</dbReference>
<reference evidence="5 6" key="1">
    <citation type="submission" date="2010-05" db="EMBL/GenBank/DDBJ databases">
        <title>Complete sequence of Thermincola sp. JR.</title>
        <authorList>
            <consortium name="US DOE Joint Genome Institute"/>
            <person name="Lucas S."/>
            <person name="Copeland A."/>
            <person name="Lapidus A."/>
            <person name="Cheng J.-F."/>
            <person name="Bruce D."/>
            <person name="Goodwin L."/>
            <person name="Pitluck S."/>
            <person name="Chertkov O."/>
            <person name="Detter J.C."/>
            <person name="Han C."/>
            <person name="Tapia R."/>
            <person name="Land M."/>
            <person name="Hauser L."/>
            <person name="Kyrpides N."/>
            <person name="Mikhailova N."/>
            <person name="Hazen T.C."/>
            <person name="Woyke T."/>
        </authorList>
    </citation>
    <scope>NUCLEOTIDE SEQUENCE [LARGE SCALE GENOMIC DNA]</scope>
    <source>
        <strain evidence="5 6">JR</strain>
    </source>
</reference>
<dbReference type="InterPro" id="IPR001258">
    <property type="entry name" value="NHL_repeat"/>
</dbReference>
<evidence type="ECO:0000256" key="2">
    <source>
        <dbReference type="PROSITE-ProRule" id="PRU00504"/>
    </source>
</evidence>
<evidence type="ECO:0000313" key="6">
    <source>
        <dbReference type="Proteomes" id="UP000002377"/>
    </source>
</evidence>
<keyword evidence="3" id="KW-0472">Membrane</keyword>
<feature type="domain" description="SMP-30/Gluconolactonase/LRE-like region" evidence="4">
    <location>
        <begin position="115"/>
        <end position="311"/>
    </location>
</feature>
<sequence precursor="true">MLETKRLISPNTIAVSLLLIIFLVLAIAVLGQRNTQQWAYSGLRVYNVIFGYGSNTLNHPSAVAVGLKGEVFVANAGNRKIMVFAENGRYLYSFSGPGTGLAELKNPVAMAVGPNGDLYVSDHDRKEVIVFKSSGEYKYTVSADRPEEFIPNGIIVGEKGRVFVVNEHDRNLYTFSSEDRKLKKLPGGAKKDGFNINGDLCWDPDTGKIYGTDIENKQVVVLQNGEITKSWGQKYLSTPGGIAYDRSRKLVFVSDSVRSRVVVFGADGEYKGEFGSLGEKKHNFNFPEGLAMDQRGKLYVADRGNNRVVIYEFR</sequence>
<dbReference type="InterPro" id="IPR013658">
    <property type="entry name" value="SGL"/>
</dbReference>
<evidence type="ECO:0000256" key="1">
    <source>
        <dbReference type="ARBA" id="ARBA00022737"/>
    </source>
</evidence>
<keyword evidence="3" id="KW-1133">Transmembrane helix</keyword>
<keyword evidence="6" id="KW-1185">Reference proteome</keyword>
<dbReference type="PROSITE" id="PS51125">
    <property type="entry name" value="NHL"/>
    <property type="match status" value="2"/>
</dbReference>
<dbReference type="STRING" id="635013.TherJR_1021"/>
<proteinExistence type="predicted"/>
<name>D5XE15_THEPJ</name>
<evidence type="ECO:0000313" key="5">
    <source>
        <dbReference type="EMBL" id="ADG81886.1"/>
    </source>
</evidence>
<dbReference type="RefSeq" id="WP_013119905.1">
    <property type="nucleotide sequence ID" value="NC_014152.1"/>
</dbReference>
<evidence type="ECO:0000259" key="4">
    <source>
        <dbReference type="Pfam" id="PF08450"/>
    </source>
</evidence>
<feature type="repeat" description="NHL" evidence="2">
    <location>
        <begin position="91"/>
        <end position="134"/>
    </location>
</feature>
<dbReference type="SUPFAM" id="SSF101898">
    <property type="entry name" value="NHL repeat"/>
    <property type="match status" value="1"/>
</dbReference>
<dbReference type="Pfam" id="PF08450">
    <property type="entry name" value="SGL"/>
    <property type="match status" value="1"/>
</dbReference>
<evidence type="ECO:0000256" key="3">
    <source>
        <dbReference type="SAM" id="Phobius"/>
    </source>
</evidence>
<keyword evidence="3" id="KW-0812">Transmembrane</keyword>
<dbReference type="PANTHER" id="PTHR24104:SF25">
    <property type="entry name" value="PROTEIN LIN-41"/>
    <property type="match status" value="1"/>
</dbReference>
<accession>D5XE15</accession>
<dbReference type="Proteomes" id="UP000002377">
    <property type="component" value="Chromosome"/>
</dbReference>
<organism evidence="5 6">
    <name type="scientific">Thermincola potens (strain JR)</name>
    <dbReference type="NCBI Taxonomy" id="635013"/>
    <lineage>
        <taxon>Bacteria</taxon>
        <taxon>Bacillati</taxon>
        <taxon>Bacillota</taxon>
        <taxon>Clostridia</taxon>
        <taxon>Eubacteriales</taxon>
        <taxon>Thermincolaceae</taxon>
        <taxon>Thermincola</taxon>
    </lineage>
</organism>
<dbReference type="AlphaFoldDB" id="D5XE15"/>
<dbReference type="PANTHER" id="PTHR24104">
    <property type="entry name" value="E3 UBIQUITIN-PROTEIN LIGASE NHLRC1-RELATED"/>
    <property type="match status" value="1"/>
</dbReference>
<dbReference type="eggNOG" id="COG3386">
    <property type="taxonomic scope" value="Bacteria"/>
</dbReference>
<gene>
    <name evidence="5" type="ordered locus">TherJR_1021</name>
</gene>
<dbReference type="KEGG" id="tjr:TherJR_1021"/>
<keyword evidence="1" id="KW-0677">Repeat</keyword>
<dbReference type="InterPro" id="IPR011042">
    <property type="entry name" value="6-blade_b-propeller_TolB-like"/>
</dbReference>
<dbReference type="OrthoDB" id="9757737at2"/>
<feature type="transmembrane region" description="Helical" evidence="3">
    <location>
        <begin position="12"/>
        <end position="31"/>
    </location>
</feature>
<dbReference type="InterPro" id="IPR050952">
    <property type="entry name" value="TRIM-NHL_E3_ligases"/>
</dbReference>
<dbReference type="HOGENOM" id="CLU_008645_2_0_9"/>
<feature type="repeat" description="NHL" evidence="2">
    <location>
        <begin position="271"/>
        <end position="314"/>
    </location>
</feature>
<dbReference type="Gene3D" id="2.120.10.30">
    <property type="entry name" value="TolB, C-terminal domain"/>
    <property type="match status" value="2"/>
</dbReference>
<dbReference type="EMBL" id="CP002028">
    <property type="protein sequence ID" value="ADG81886.1"/>
    <property type="molecule type" value="Genomic_DNA"/>
</dbReference>